<reference evidence="4 5" key="1">
    <citation type="submission" date="2017-05" db="EMBL/GenBank/DDBJ databases">
        <authorList>
            <person name="Varghese N."/>
            <person name="Submissions S."/>
        </authorList>
    </citation>
    <scope>NUCLEOTIDE SEQUENCE [LARGE SCALE GENOMIC DNA]</scope>
    <source>
        <strain evidence="4 5">DSM 29506</strain>
    </source>
</reference>
<dbReference type="Pfam" id="PF08240">
    <property type="entry name" value="ADH_N"/>
    <property type="match status" value="1"/>
</dbReference>
<dbReference type="PANTHER" id="PTHR48106">
    <property type="entry name" value="QUINONE OXIDOREDUCTASE PIG3-RELATED"/>
    <property type="match status" value="1"/>
</dbReference>
<dbReference type="GO" id="GO:0016651">
    <property type="term" value="F:oxidoreductase activity, acting on NAD(P)H"/>
    <property type="evidence" value="ECO:0007669"/>
    <property type="project" value="TreeGrafter"/>
</dbReference>
<feature type="domain" description="Enoyl reductase (ER)" evidence="3">
    <location>
        <begin position="21"/>
        <end position="334"/>
    </location>
</feature>
<evidence type="ECO:0000256" key="1">
    <source>
        <dbReference type="ARBA" id="ARBA00022857"/>
    </source>
</evidence>
<evidence type="ECO:0000259" key="3">
    <source>
        <dbReference type="SMART" id="SM00829"/>
    </source>
</evidence>
<dbReference type="AlphaFoldDB" id="A0A521B470"/>
<evidence type="ECO:0000313" key="5">
    <source>
        <dbReference type="Proteomes" id="UP000316030"/>
    </source>
</evidence>
<dbReference type="InterPro" id="IPR011032">
    <property type="entry name" value="GroES-like_sf"/>
</dbReference>
<proteinExistence type="predicted"/>
<dbReference type="SUPFAM" id="SSF50129">
    <property type="entry name" value="GroES-like"/>
    <property type="match status" value="1"/>
</dbReference>
<dbReference type="NCBIfam" id="TIGR02824">
    <property type="entry name" value="quinone_pig3"/>
    <property type="match status" value="1"/>
</dbReference>
<organism evidence="4 5">
    <name type="scientific">Thalassovita litoralis</name>
    <dbReference type="NCBI Taxonomy" id="1010611"/>
    <lineage>
        <taxon>Bacteria</taxon>
        <taxon>Pseudomonadati</taxon>
        <taxon>Pseudomonadota</taxon>
        <taxon>Alphaproteobacteria</taxon>
        <taxon>Rhodobacterales</taxon>
        <taxon>Roseobacteraceae</taxon>
        <taxon>Thalassovita</taxon>
    </lineage>
</organism>
<dbReference type="InterPro" id="IPR013149">
    <property type="entry name" value="ADH-like_C"/>
</dbReference>
<dbReference type="InterPro" id="IPR014189">
    <property type="entry name" value="Quinone_OxRdtase_PIG3"/>
</dbReference>
<keyword evidence="2" id="KW-0560">Oxidoreductase</keyword>
<dbReference type="InterPro" id="IPR036291">
    <property type="entry name" value="NAD(P)-bd_dom_sf"/>
</dbReference>
<dbReference type="Pfam" id="PF00107">
    <property type="entry name" value="ADH_zinc_N"/>
    <property type="match status" value="1"/>
</dbReference>
<dbReference type="RefSeq" id="WP_142491839.1">
    <property type="nucleotide sequence ID" value="NZ_FXTO01000002.1"/>
</dbReference>
<keyword evidence="1" id="KW-0521">NADP</keyword>
<sequence length="337" mass="34982">MSEAKEDLPKTIRAVTLTGAGGPEVLRLSELPCPRPGPGQVLIAVRAAGVNRPDIAQREGRYPVPPDASPVPGLEVVGHIAALGDGVDGLAVGQQVCALVHGGGYASHALADAGTVMPVPDGISLEQAAALPEVALTVEFNMMQRAALRGGETVLIHGGSSGIGSHAIERAKAQGATVIVTAGNAAKCAYCRDLGADLAINYHEQDFVAETLSFTSGRGADVVLDMVGGDYVSRNLQALAADGRYALISLQGGRHIAADLEPLLRRRLSLIGSTLRPLPPARKAALAADVIQQVWPLVAGGQIRPRIFQSFPLEQVAQAHALMDSGQHMGKIVLTLD</sequence>
<dbReference type="SUPFAM" id="SSF51735">
    <property type="entry name" value="NAD(P)-binding Rossmann-fold domains"/>
    <property type="match status" value="1"/>
</dbReference>
<accession>A0A521B470</accession>
<protein>
    <submittedName>
        <fullName evidence="4">Putative NAD(P)H quinone oxidoreductase, PIG3 family</fullName>
    </submittedName>
</protein>
<dbReference type="PANTHER" id="PTHR48106:SF8">
    <property type="entry name" value="OS02G0805600 PROTEIN"/>
    <property type="match status" value="1"/>
</dbReference>
<keyword evidence="5" id="KW-1185">Reference proteome</keyword>
<dbReference type="InterPro" id="IPR013154">
    <property type="entry name" value="ADH-like_N"/>
</dbReference>
<dbReference type="Proteomes" id="UP000316030">
    <property type="component" value="Unassembled WGS sequence"/>
</dbReference>
<dbReference type="SMART" id="SM00829">
    <property type="entry name" value="PKS_ER"/>
    <property type="match status" value="1"/>
</dbReference>
<evidence type="ECO:0000313" key="4">
    <source>
        <dbReference type="EMBL" id="SMO41510.1"/>
    </source>
</evidence>
<dbReference type="CDD" id="cd05276">
    <property type="entry name" value="p53_inducible_oxidoreductase"/>
    <property type="match status" value="1"/>
</dbReference>
<dbReference type="OrthoDB" id="9805883at2"/>
<dbReference type="Gene3D" id="3.90.180.10">
    <property type="entry name" value="Medium-chain alcohol dehydrogenases, catalytic domain"/>
    <property type="match status" value="1"/>
</dbReference>
<dbReference type="InterPro" id="IPR020843">
    <property type="entry name" value="ER"/>
</dbReference>
<dbReference type="Gene3D" id="3.40.50.720">
    <property type="entry name" value="NAD(P)-binding Rossmann-like Domain"/>
    <property type="match status" value="1"/>
</dbReference>
<gene>
    <name evidence="4" type="ORF">SAMN06265173_10265</name>
</gene>
<name>A0A521B470_9RHOB</name>
<evidence type="ECO:0000256" key="2">
    <source>
        <dbReference type="ARBA" id="ARBA00023002"/>
    </source>
</evidence>
<dbReference type="EMBL" id="FXTO01000002">
    <property type="protein sequence ID" value="SMO41510.1"/>
    <property type="molecule type" value="Genomic_DNA"/>
</dbReference>
<dbReference type="GO" id="GO:0070402">
    <property type="term" value="F:NADPH binding"/>
    <property type="evidence" value="ECO:0007669"/>
    <property type="project" value="TreeGrafter"/>
</dbReference>